<dbReference type="Proteomes" id="UP001339911">
    <property type="component" value="Unassembled WGS sequence"/>
</dbReference>
<feature type="domain" description="Ricin B lectin" evidence="6">
    <location>
        <begin position="455"/>
        <end position="529"/>
    </location>
</feature>
<dbReference type="Pfam" id="PF04616">
    <property type="entry name" value="Glyco_hydro_43"/>
    <property type="match status" value="1"/>
</dbReference>
<evidence type="ECO:0000259" key="6">
    <source>
        <dbReference type="Pfam" id="PF14200"/>
    </source>
</evidence>
<dbReference type="SUPFAM" id="SSF50370">
    <property type="entry name" value="Ricin B-like lectins"/>
    <property type="match status" value="2"/>
</dbReference>
<comment type="pathway">
    <text evidence="1">Glycan metabolism; L-arabinan degradation.</text>
</comment>
<evidence type="ECO:0000313" key="7">
    <source>
        <dbReference type="EMBL" id="MEE6311045.1"/>
    </source>
</evidence>
<dbReference type="PANTHER" id="PTHR43301">
    <property type="entry name" value="ARABINAN ENDO-1,5-ALPHA-L-ARABINOSIDASE"/>
    <property type="match status" value="1"/>
</dbReference>
<keyword evidence="4" id="KW-0326">Glycosidase</keyword>
<dbReference type="InterPro" id="IPR000772">
    <property type="entry name" value="Ricin_B_lectin"/>
</dbReference>
<organism evidence="7 8">
    <name type="scientific">Plantactinospora veratri</name>
    <dbReference type="NCBI Taxonomy" id="1436122"/>
    <lineage>
        <taxon>Bacteria</taxon>
        <taxon>Bacillati</taxon>
        <taxon>Actinomycetota</taxon>
        <taxon>Actinomycetes</taxon>
        <taxon>Micromonosporales</taxon>
        <taxon>Micromonosporaceae</taxon>
        <taxon>Plantactinospora</taxon>
    </lineage>
</organism>
<dbReference type="CDD" id="cd08998">
    <property type="entry name" value="GH43_Arb43a-like"/>
    <property type="match status" value="1"/>
</dbReference>
<accession>A0ABU7SM58</accession>
<keyword evidence="8" id="KW-1185">Reference proteome</keyword>
<dbReference type="Gene3D" id="2.80.10.50">
    <property type="match status" value="3"/>
</dbReference>
<keyword evidence="3" id="KW-0378">Hydrolase</keyword>
<feature type="region of interest" description="Disordered" evidence="5">
    <location>
        <begin position="1"/>
        <end position="21"/>
    </location>
</feature>
<dbReference type="InterPro" id="IPR023296">
    <property type="entry name" value="Glyco_hydro_beta-prop_sf"/>
</dbReference>
<dbReference type="RefSeq" id="WP_331211061.1">
    <property type="nucleotide sequence ID" value="NZ_JAZGQL010000030.1"/>
</dbReference>
<evidence type="ECO:0000256" key="2">
    <source>
        <dbReference type="ARBA" id="ARBA00009865"/>
    </source>
</evidence>
<proteinExistence type="inferred from homology"/>
<reference evidence="7 8" key="1">
    <citation type="submission" date="2024-01" db="EMBL/GenBank/DDBJ databases">
        <title>Genome insights into Plantactinospora veratri sp. nov.</title>
        <authorList>
            <person name="Wang L."/>
        </authorList>
    </citation>
    <scope>NUCLEOTIDE SEQUENCE [LARGE SCALE GENOMIC DNA]</scope>
    <source>
        <strain evidence="7 8">NEAU-FHS4</strain>
    </source>
</reference>
<dbReference type="InterPro" id="IPR035992">
    <property type="entry name" value="Ricin_B-like_lectins"/>
</dbReference>
<dbReference type="Gene3D" id="2.115.10.20">
    <property type="entry name" value="Glycosyl hydrolase domain, family 43"/>
    <property type="match status" value="1"/>
</dbReference>
<evidence type="ECO:0000256" key="3">
    <source>
        <dbReference type="ARBA" id="ARBA00022801"/>
    </source>
</evidence>
<dbReference type="InterPro" id="IPR006710">
    <property type="entry name" value="Glyco_hydro_43"/>
</dbReference>
<evidence type="ECO:0000256" key="4">
    <source>
        <dbReference type="ARBA" id="ARBA00023295"/>
    </source>
</evidence>
<dbReference type="Pfam" id="PF14200">
    <property type="entry name" value="RicinB_lectin_2"/>
    <property type="match status" value="3"/>
</dbReference>
<feature type="domain" description="Ricin B lectin" evidence="6">
    <location>
        <begin position="373"/>
        <end position="449"/>
    </location>
</feature>
<dbReference type="InterPro" id="IPR050727">
    <property type="entry name" value="GH43_arabinanases"/>
</dbReference>
<dbReference type="CDD" id="cd00161">
    <property type="entry name" value="beta-trefoil_Ricin-like"/>
    <property type="match status" value="2"/>
</dbReference>
<feature type="compositionally biased region" description="Basic residues" evidence="5">
    <location>
        <begin position="1"/>
        <end position="16"/>
    </location>
</feature>
<dbReference type="EMBL" id="JAZGQL010000030">
    <property type="protein sequence ID" value="MEE6311045.1"/>
    <property type="molecule type" value="Genomic_DNA"/>
</dbReference>
<feature type="domain" description="Ricin B lectin" evidence="6">
    <location>
        <begin position="546"/>
        <end position="612"/>
    </location>
</feature>
<dbReference type="SUPFAM" id="SSF75005">
    <property type="entry name" value="Arabinanase/levansucrase/invertase"/>
    <property type="match status" value="1"/>
</dbReference>
<evidence type="ECO:0000256" key="5">
    <source>
        <dbReference type="SAM" id="MobiDB-lite"/>
    </source>
</evidence>
<name>A0ABU7SM58_9ACTN</name>
<gene>
    <name evidence="7" type="ORF">V1634_29825</name>
</gene>
<protein>
    <submittedName>
        <fullName evidence="7">Family 43 glycosylhydrolase</fullName>
    </submittedName>
</protein>
<comment type="caution">
    <text evidence="7">The sequence shown here is derived from an EMBL/GenBank/DDBJ whole genome shotgun (WGS) entry which is preliminary data.</text>
</comment>
<comment type="similarity">
    <text evidence="2">Belongs to the glycosyl hydrolase 43 family.</text>
</comment>
<dbReference type="PANTHER" id="PTHR43301:SF3">
    <property type="entry name" value="ARABINAN ENDO-1,5-ALPHA-L-ARABINOSIDASE A-RELATED"/>
    <property type="match status" value="1"/>
</dbReference>
<evidence type="ECO:0000256" key="1">
    <source>
        <dbReference type="ARBA" id="ARBA00004834"/>
    </source>
</evidence>
<evidence type="ECO:0000313" key="8">
    <source>
        <dbReference type="Proteomes" id="UP001339911"/>
    </source>
</evidence>
<sequence>MLRAVTARHRPGRARGRQGGSGRLARTAVVGLVAALAVPLGGATAQAGAVRPDAPAPAPAPAGRIAADPIAHDPTVLKQGRYYYSVITGDAATRSYLPIKRSADLLHWTELGTVFGTPPAWVVAELGVTPADFWAPDLSYFDGAYHLYYAASSFGTNNSVIGLATSRTLDPASPAYGWVDHGMVMRSSGTDTFNAIDPDVVFDADGQPWLSFGSFWDGLRIRRLDRSTGMPADGTLHHIASRGGASIEGPAIVRRGGYYYLFASLDFCCRGVNADYRTVVGRSRQLTGPYLDRDGVPLLAGGGTDLLRGYNEFRGTGGGDVFAGPGGDWFAHHYYDTTDAGAPKLSVRPVSWADGWPRLGDPRSGSIRVGHGSAWFHLVNRASGAAVGVPDCGYEGADVRIVEPSAGTCQQWRPEYRGDGQVSLLHRSSNKVAEIAGCVNADGARVALWGWLDNDCQRFRLLPTTDGWSRIESRLAGRVLEAAGCGGVGTPVRVWTWLDNPCQQFRLEPAGEVLIADAAGQRVWGVPGCAWRPGPVVADRPRAGGCQLWRFVPAGEGYFRIVNRGADRPLAATIGRDGGVRLGLGPRDGAGPAGRWRIEAVDGEGYRLVNAAGVVAALPGAPDRVLLLTP</sequence>